<dbReference type="EMBL" id="MSPT01000004">
    <property type="protein sequence ID" value="ONK28576.1"/>
    <property type="molecule type" value="Genomic_DNA"/>
</dbReference>
<keyword evidence="1" id="KW-0175">Coiled coil</keyword>
<dbReference type="Pfam" id="PF14131">
    <property type="entry name" value="DUF4298"/>
    <property type="match status" value="1"/>
</dbReference>
<evidence type="ECO:0008006" key="6">
    <source>
        <dbReference type="Google" id="ProtNLM"/>
    </source>
</evidence>
<sequence>MNDVKKIQKMEEILNRAETVFMALEESLEEFEQLLPSLMTLFAYYESDEWMRHYRMDEEGQFPQNLARGVLSQDAVYHLMMDYYEVQRTMQELGKARRNT</sequence>
<name>A0AB36JRH4_9STRE</name>
<keyword evidence="5" id="KW-1185">Reference proteome</keyword>
<accession>A0AB36JRH4</accession>
<dbReference type="AlphaFoldDB" id="A0AB36JRH4"/>
<dbReference type="InterPro" id="IPR025384">
    <property type="entry name" value="DUF4298"/>
</dbReference>
<dbReference type="EMBL" id="MSPR01000004">
    <property type="protein sequence ID" value="ONK30261.1"/>
    <property type="molecule type" value="Genomic_DNA"/>
</dbReference>
<organism evidence="2 4">
    <name type="scientific">Streptococcus azizii</name>
    <dbReference type="NCBI Taxonomy" id="1579424"/>
    <lineage>
        <taxon>Bacteria</taxon>
        <taxon>Bacillati</taxon>
        <taxon>Bacillota</taxon>
        <taxon>Bacilli</taxon>
        <taxon>Lactobacillales</taxon>
        <taxon>Streptococcaceae</taxon>
        <taxon>Streptococcus</taxon>
    </lineage>
</organism>
<dbReference type="Proteomes" id="UP000188600">
    <property type="component" value="Unassembled WGS sequence"/>
</dbReference>
<protein>
    <recommendedName>
        <fullName evidence="6">DUF4298 domain-containing protein</fullName>
    </recommendedName>
</protein>
<evidence type="ECO:0000313" key="3">
    <source>
        <dbReference type="EMBL" id="ONK30261.1"/>
    </source>
</evidence>
<proteinExistence type="predicted"/>
<feature type="coiled-coil region" evidence="1">
    <location>
        <begin position="7"/>
        <end position="34"/>
    </location>
</feature>
<evidence type="ECO:0000313" key="4">
    <source>
        <dbReference type="Proteomes" id="UP000188600"/>
    </source>
</evidence>
<reference evidence="4 5" key="1">
    <citation type="submission" date="2016-12" db="EMBL/GenBank/DDBJ databases">
        <authorList>
            <person name="Gulvik C.A."/>
        </authorList>
    </citation>
    <scope>NUCLEOTIDE SEQUENCE [LARGE SCALE GENOMIC DNA]</scope>
    <source>
        <strain evidence="3 5">12-5202</strain>
        <strain evidence="2 4">12-5291</strain>
    </source>
</reference>
<evidence type="ECO:0000313" key="2">
    <source>
        <dbReference type="EMBL" id="ONK28576.1"/>
    </source>
</evidence>
<dbReference type="Proteomes" id="UP000188946">
    <property type="component" value="Unassembled WGS sequence"/>
</dbReference>
<gene>
    <name evidence="3" type="ORF">BVE84_03185</name>
    <name evidence="2" type="ORF">BVE86_02465</name>
</gene>
<evidence type="ECO:0000313" key="5">
    <source>
        <dbReference type="Proteomes" id="UP000188946"/>
    </source>
</evidence>
<evidence type="ECO:0000256" key="1">
    <source>
        <dbReference type="SAM" id="Coils"/>
    </source>
</evidence>
<comment type="caution">
    <text evidence="2">The sequence shown here is derived from an EMBL/GenBank/DDBJ whole genome shotgun (WGS) entry which is preliminary data.</text>
</comment>